<evidence type="ECO:0000313" key="3">
    <source>
        <dbReference type="Proteomes" id="UP000017081"/>
    </source>
</evidence>
<keyword evidence="1" id="KW-0812">Transmembrane</keyword>
<feature type="transmembrane region" description="Helical" evidence="1">
    <location>
        <begin position="27"/>
        <end position="46"/>
    </location>
</feature>
<evidence type="ECO:0000256" key="1">
    <source>
        <dbReference type="SAM" id="Phobius"/>
    </source>
</evidence>
<sequence length="50" mass="6214">MLHLTIENYFFIEKFKNIWVLHFSLNLLYFLGSLFLIFISFSFFSLKKRF</sequence>
<accession>U7V215</accession>
<gene>
    <name evidence="2" type="ORF">HMPREF0202_02787</name>
</gene>
<organism evidence="2 3">
    <name type="scientific">Cetobacterium somerae ATCC BAA-474</name>
    <dbReference type="NCBI Taxonomy" id="1319815"/>
    <lineage>
        <taxon>Bacteria</taxon>
        <taxon>Fusobacteriati</taxon>
        <taxon>Fusobacteriota</taxon>
        <taxon>Fusobacteriia</taxon>
        <taxon>Fusobacteriales</taxon>
        <taxon>Fusobacteriaceae</taxon>
        <taxon>Cetobacterium</taxon>
    </lineage>
</organism>
<dbReference type="STRING" id="1319815.HMPREF0202_02787"/>
<proteinExistence type="predicted"/>
<name>U7V215_9FUSO</name>
<reference evidence="2 3" key="1">
    <citation type="submission" date="2013-08" db="EMBL/GenBank/DDBJ databases">
        <authorList>
            <person name="Weinstock G."/>
            <person name="Sodergren E."/>
            <person name="Wylie T."/>
            <person name="Fulton L."/>
            <person name="Fulton R."/>
            <person name="Fronick C."/>
            <person name="O'Laughlin M."/>
            <person name="Godfrey J."/>
            <person name="Miner T."/>
            <person name="Herter B."/>
            <person name="Appelbaum E."/>
            <person name="Cordes M."/>
            <person name="Lek S."/>
            <person name="Wollam A."/>
            <person name="Pepin K.H."/>
            <person name="Palsikar V.B."/>
            <person name="Mitreva M."/>
            <person name="Wilson R.K."/>
        </authorList>
    </citation>
    <scope>NUCLEOTIDE SEQUENCE [LARGE SCALE GENOMIC DNA]</scope>
    <source>
        <strain evidence="2 3">ATCC BAA-474</strain>
    </source>
</reference>
<dbReference type="HOGENOM" id="CLU_3115976_0_0_0"/>
<dbReference type="EMBL" id="AXZF01000166">
    <property type="protein sequence ID" value="ERT65591.1"/>
    <property type="molecule type" value="Genomic_DNA"/>
</dbReference>
<evidence type="ECO:0000313" key="2">
    <source>
        <dbReference type="EMBL" id="ERT65591.1"/>
    </source>
</evidence>
<keyword evidence="3" id="KW-1185">Reference proteome</keyword>
<dbReference type="AlphaFoldDB" id="U7V215"/>
<protein>
    <submittedName>
        <fullName evidence="2">Uncharacterized protein</fullName>
    </submittedName>
</protein>
<comment type="caution">
    <text evidence="2">The sequence shown here is derived from an EMBL/GenBank/DDBJ whole genome shotgun (WGS) entry which is preliminary data.</text>
</comment>
<dbReference type="Proteomes" id="UP000017081">
    <property type="component" value="Unassembled WGS sequence"/>
</dbReference>
<keyword evidence="1" id="KW-0472">Membrane</keyword>
<keyword evidence="1" id="KW-1133">Transmembrane helix</keyword>